<dbReference type="Pfam" id="PF00712">
    <property type="entry name" value="DNA_pol3_beta"/>
    <property type="match status" value="1"/>
</dbReference>
<dbReference type="PANTHER" id="PTHR30478">
    <property type="entry name" value="DNA POLYMERASE III SUBUNIT BETA"/>
    <property type="match status" value="1"/>
</dbReference>
<protein>
    <recommendedName>
        <fullName evidence="3 10">Beta sliding clamp</fullName>
    </recommendedName>
</protein>
<dbReference type="RefSeq" id="WP_377065251.1">
    <property type="nucleotide sequence ID" value="NZ_JBHSJJ010000007.1"/>
</dbReference>
<dbReference type="Gene3D" id="3.70.10.10">
    <property type="match status" value="1"/>
</dbReference>
<feature type="domain" description="DNA polymerase III beta sliding clamp central" evidence="12">
    <location>
        <begin position="130"/>
        <end position="243"/>
    </location>
</feature>
<dbReference type="NCBIfam" id="TIGR00663">
    <property type="entry name" value="dnan"/>
    <property type="match status" value="1"/>
</dbReference>
<evidence type="ECO:0000256" key="2">
    <source>
        <dbReference type="ARBA" id="ARBA00010752"/>
    </source>
</evidence>
<dbReference type="Gene3D" id="3.10.150.10">
    <property type="entry name" value="DNA Polymerase III, subunit A, domain 2"/>
    <property type="match status" value="1"/>
</dbReference>
<dbReference type="PANTHER" id="PTHR30478:SF0">
    <property type="entry name" value="BETA SLIDING CLAMP"/>
    <property type="match status" value="1"/>
</dbReference>
<evidence type="ECO:0000259" key="12">
    <source>
        <dbReference type="Pfam" id="PF02767"/>
    </source>
</evidence>
<proteinExistence type="inferred from homology"/>
<comment type="function">
    <text evidence="10">Confers DNA tethering and processivity to DNA polymerases and other proteins. Acts as a clamp, forming a ring around DNA (a reaction catalyzed by the clamp-loading complex) which diffuses in an ATP-independent manner freely and bidirectionally along dsDNA. Initially characterized for its ability to contact the catalytic subunit of DNA polymerase III (Pol III), a complex, multichain enzyme responsible for most of the replicative synthesis in bacteria; Pol III exhibits 3'-5' exonuclease proofreading activity. The beta chain is required for initiation of replication as well as for processivity of DNA replication.</text>
</comment>
<evidence type="ECO:0000256" key="1">
    <source>
        <dbReference type="ARBA" id="ARBA00004496"/>
    </source>
</evidence>
<evidence type="ECO:0000256" key="6">
    <source>
        <dbReference type="ARBA" id="ARBA00022695"/>
    </source>
</evidence>
<comment type="subcellular location">
    <subcellularLocation>
        <location evidence="1 10">Cytoplasm</location>
    </subcellularLocation>
</comment>
<evidence type="ECO:0000256" key="10">
    <source>
        <dbReference type="PIRNR" id="PIRNR000804"/>
    </source>
</evidence>
<dbReference type="SUPFAM" id="SSF55979">
    <property type="entry name" value="DNA clamp"/>
    <property type="match status" value="3"/>
</dbReference>
<comment type="similarity">
    <text evidence="2 10">Belongs to the beta sliding clamp family.</text>
</comment>
<evidence type="ECO:0000313" key="15">
    <source>
        <dbReference type="Proteomes" id="UP001595818"/>
    </source>
</evidence>
<evidence type="ECO:0000256" key="8">
    <source>
        <dbReference type="ARBA" id="ARBA00022932"/>
    </source>
</evidence>
<keyword evidence="7 10" id="KW-0235">DNA replication</keyword>
<feature type="domain" description="DNA polymerase III beta sliding clamp C-terminal" evidence="13">
    <location>
        <begin position="246"/>
        <end position="368"/>
    </location>
</feature>
<accession>A0ABV9T2E5</accession>
<dbReference type="Proteomes" id="UP001595818">
    <property type="component" value="Unassembled WGS sequence"/>
</dbReference>
<keyword evidence="4 10" id="KW-0963">Cytoplasm</keyword>
<comment type="subunit">
    <text evidence="10">Forms a ring-shaped head-to-tail homodimer around DNA.</text>
</comment>
<gene>
    <name evidence="14" type="primary">dnaN</name>
    <name evidence="14" type="ORF">ACFPFU_13300</name>
</gene>
<sequence>MKFIVSSSSLLKHLSSINGVVTTNPVVPILENFLFEIKDSKLTVTASDLQTSMITEIEVEAKEDGNIAVPARILIETLKNLPEQPVTFSIDKDTYSVEISSDNGRYKLAGENATDFPKIPGVTNATSVDMSTDVLNNAIANTIFATSNDELRPAMTGVYINLSDTNTTFVATDGHRLIRYRRVDIASSEPASIIVPRKALNLLKSTLPSDNVPVSVEFNNSNAYFKFNNIKMICRLIDERFPDYENVIPVDNENNMTIDRVEFLSSLRRIAIYANKTTHQVRLKLTGSELQISAEDLDFSNEANERLSCEHDGEDIEIGFNAKFLVEMLNNLNAKEVTLKFSAPNRAGLILPSDMAENEDILMLVMPVMLSNYV</sequence>
<dbReference type="PIRSF" id="PIRSF000804">
    <property type="entry name" value="DNA_pol_III_b"/>
    <property type="match status" value="1"/>
</dbReference>
<evidence type="ECO:0000259" key="13">
    <source>
        <dbReference type="Pfam" id="PF02768"/>
    </source>
</evidence>
<evidence type="ECO:0000256" key="7">
    <source>
        <dbReference type="ARBA" id="ARBA00022705"/>
    </source>
</evidence>
<dbReference type="InterPro" id="IPR001001">
    <property type="entry name" value="DNA_polIII_beta"/>
</dbReference>
<dbReference type="Pfam" id="PF02768">
    <property type="entry name" value="DNA_pol3_beta_3"/>
    <property type="match status" value="1"/>
</dbReference>
<dbReference type="InterPro" id="IPR022637">
    <property type="entry name" value="DNA_polIII_beta_cen"/>
</dbReference>
<dbReference type="SMART" id="SM00480">
    <property type="entry name" value="POL3Bc"/>
    <property type="match status" value="1"/>
</dbReference>
<reference evidence="15" key="1">
    <citation type="journal article" date="2019" name="Int. J. Syst. Evol. Microbiol.">
        <title>The Global Catalogue of Microorganisms (GCM) 10K type strain sequencing project: providing services to taxonomists for standard genome sequencing and annotation.</title>
        <authorList>
            <consortium name="The Broad Institute Genomics Platform"/>
            <consortium name="The Broad Institute Genome Sequencing Center for Infectious Disease"/>
            <person name="Wu L."/>
            <person name="Ma J."/>
        </authorList>
    </citation>
    <scope>NUCLEOTIDE SEQUENCE [LARGE SCALE GENOMIC DNA]</scope>
    <source>
        <strain evidence="15">CGMCC 4.7466</strain>
    </source>
</reference>
<dbReference type="InterPro" id="IPR022634">
    <property type="entry name" value="DNA_polIII_beta_N"/>
</dbReference>
<dbReference type="GO" id="GO:0003887">
    <property type="term" value="F:DNA-directed DNA polymerase activity"/>
    <property type="evidence" value="ECO:0007669"/>
    <property type="project" value="UniProtKB-EC"/>
</dbReference>
<name>A0ABV9T2E5_9BACT</name>
<keyword evidence="6 10" id="KW-0548">Nucleotidyltransferase</keyword>
<comment type="caution">
    <text evidence="14">The sequence shown here is derived from an EMBL/GenBank/DDBJ whole genome shotgun (WGS) entry which is preliminary data.</text>
</comment>
<dbReference type="EMBL" id="JBHSJJ010000007">
    <property type="protein sequence ID" value="MFC4872667.1"/>
    <property type="molecule type" value="Genomic_DNA"/>
</dbReference>
<evidence type="ECO:0000313" key="14">
    <source>
        <dbReference type="EMBL" id="MFC4872667.1"/>
    </source>
</evidence>
<evidence type="ECO:0000256" key="5">
    <source>
        <dbReference type="ARBA" id="ARBA00022679"/>
    </source>
</evidence>
<keyword evidence="15" id="KW-1185">Reference proteome</keyword>
<keyword evidence="5 10" id="KW-0808">Transferase</keyword>
<dbReference type="CDD" id="cd00140">
    <property type="entry name" value="beta_clamp"/>
    <property type="match status" value="1"/>
</dbReference>
<evidence type="ECO:0000256" key="9">
    <source>
        <dbReference type="ARBA" id="ARBA00023125"/>
    </source>
</evidence>
<evidence type="ECO:0000256" key="4">
    <source>
        <dbReference type="ARBA" id="ARBA00022490"/>
    </source>
</evidence>
<keyword evidence="8 10" id="KW-0239">DNA-directed DNA polymerase</keyword>
<feature type="domain" description="DNA polymerase III beta sliding clamp N-terminal" evidence="11">
    <location>
        <begin position="1"/>
        <end position="120"/>
    </location>
</feature>
<organism evidence="14 15">
    <name type="scientific">Negadavirga shengliensis</name>
    <dbReference type="NCBI Taxonomy" id="1389218"/>
    <lineage>
        <taxon>Bacteria</taxon>
        <taxon>Pseudomonadati</taxon>
        <taxon>Bacteroidota</taxon>
        <taxon>Cytophagia</taxon>
        <taxon>Cytophagales</taxon>
        <taxon>Cyclobacteriaceae</taxon>
        <taxon>Negadavirga</taxon>
    </lineage>
</organism>
<evidence type="ECO:0000259" key="11">
    <source>
        <dbReference type="Pfam" id="PF00712"/>
    </source>
</evidence>
<evidence type="ECO:0000256" key="3">
    <source>
        <dbReference type="ARBA" id="ARBA00021035"/>
    </source>
</evidence>
<dbReference type="Pfam" id="PF02767">
    <property type="entry name" value="DNA_pol3_beta_2"/>
    <property type="match status" value="1"/>
</dbReference>
<keyword evidence="9" id="KW-0238">DNA-binding</keyword>
<dbReference type="InterPro" id="IPR046938">
    <property type="entry name" value="DNA_clamp_sf"/>
</dbReference>
<dbReference type="InterPro" id="IPR022635">
    <property type="entry name" value="DNA_polIII_beta_C"/>
</dbReference>